<feature type="domain" description="Antitoxin FitA-like ribbon-helix-helix" evidence="1">
    <location>
        <begin position="5"/>
        <end position="40"/>
    </location>
</feature>
<dbReference type="EMBL" id="POTW01000016">
    <property type="protein sequence ID" value="PZF84355.1"/>
    <property type="molecule type" value="Genomic_DNA"/>
</dbReference>
<dbReference type="Proteomes" id="UP000248764">
    <property type="component" value="Unassembled WGS sequence"/>
</dbReference>
<gene>
    <name evidence="2" type="ORF">C1I92_09005</name>
</gene>
<dbReference type="AlphaFoldDB" id="A0A2W2BAW0"/>
<dbReference type="InterPro" id="IPR053853">
    <property type="entry name" value="FitA-like_RHH"/>
</dbReference>
<comment type="caution">
    <text evidence="2">The sequence shown here is derived from an EMBL/GenBank/DDBJ whole genome shotgun (WGS) entry which is preliminary data.</text>
</comment>
<protein>
    <recommendedName>
        <fullName evidence="1">Antitoxin FitA-like ribbon-helix-helix domain-containing protein</fullName>
    </recommendedName>
</protein>
<reference evidence="2 3" key="1">
    <citation type="submission" date="2018-01" db="EMBL/GenBank/DDBJ databases">
        <title>Draft genome sequence of Jiangella sp. GTF31.</title>
        <authorList>
            <person name="Sahin N."/>
            <person name="Ay H."/>
            <person name="Saygin H."/>
        </authorList>
    </citation>
    <scope>NUCLEOTIDE SEQUENCE [LARGE SCALE GENOMIC DNA]</scope>
    <source>
        <strain evidence="2 3">GTF31</strain>
    </source>
</reference>
<dbReference type="InterPro" id="IPR010985">
    <property type="entry name" value="Ribbon_hlx_hlx"/>
</dbReference>
<evidence type="ECO:0000313" key="2">
    <source>
        <dbReference type="EMBL" id="PZF84355.1"/>
    </source>
</evidence>
<name>A0A2W2BAW0_9ACTN</name>
<dbReference type="RefSeq" id="WP_111254333.1">
    <property type="nucleotide sequence ID" value="NZ_POTW01000016.1"/>
</dbReference>
<sequence>MSALLQIRNVPEQARRTLKTRAAQAGKSLNSYLLDLIEREVSRPTAAEVFERAAARAESSTASAVDVLAEARAEREREYPTR</sequence>
<evidence type="ECO:0000313" key="3">
    <source>
        <dbReference type="Proteomes" id="UP000248764"/>
    </source>
</evidence>
<dbReference type="GO" id="GO:0006355">
    <property type="term" value="P:regulation of DNA-templated transcription"/>
    <property type="evidence" value="ECO:0007669"/>
    <property type="project" value="InterPro"/>
</dbReference>
<organism evidence="2 3">
    <name type="scientific">Jiangella anatolica</name>
    <dbReference type="NCBI Taxonomy" id="2670374"/>
    <lineage>
        <taxon>Bacteria</taxon>
        <taxon>Bacillati</taxon>
        <taxon>Actinomycetota</taxon>
        <taxon>Actinomycetes</taxon>
        <taxon>Jiangellales</taxon>
        <taxon>Jiangellaceae</taxon>
        <taxon>Jiangella</taxon>
    </lineage>
</organism>
<dbReference type="Pfam" id="PF22513">
    <property type="entry name" value="FitA-like_RHH"/>
    <property type="match status" value="1"/>
</dbReference>
<proteinExistence type="predicted"/>
<dbReference type="SUPFAM" id="SSF47598">
    <property type="entry name" value="Ribbon-helix-helix"/>
    <property type="match status" value="1"/>
</dbReference>
<evidence type="ECO:0000259" key="1">
    <source>
        <dbReference type="Pfam" id="PF22513"/>
    </source>
</evidence>
<accession>A0A2W2BAW0</accession>
<keyword evidence="3" id="KW-1185">Reference proteome</keyword>